<name>A0A381YJZ5_9ZZZZ</name>
<dbReference type="AlphaFoldDB" id="A0A381YJZ5"/>
<reference evidence="2" key="1">
    <citation type="submission" date="2018-05" db="EMBL/GenBank/DDBJ databases">
        <authorList>
            <person name="Lanie J.A."/>
            <person name="Ng W.-L."/>
            <person name="Kazmierczak K.M."/>
            <person name="Andrzejewski T.M."/>
            <person name="Davidsen T.M."/>
            <person name="Wayne K.J."/>
            <person name="Tettelin H."/>
            <person name="Glass J.I."/>
            <person name="Rusch D."/>
            <person name="Podicherti R."/>
            <person name="Tsui H.-C.T."/>
            <person name="Winkler M.E."/>
        </authorList>
    </citation>
    <scope>NUCLEOTIDE SEQUENCE</scope>
</reference>
<feature type="transmembrane region" description="Helical" evidence="1">
    <location>
        <begin position="7"/>
        <end position="26"/>
    </location>
</feature>
<organism evidence="2">
    <name type="scientific">marine metagenome</name>
    <dbReference type="NCBI Taxonomy" id="408172"/>
    <lineage>
        <taxon>unclassified sequences</taxon>
        <taxon>metagenomes</taxon>
        <taxon>ecological metagenomes</taxon>
    </lineage>
</organism>
<proteinExistence type="predicted"/>
<feature type="transmembrane region" description="Helical" evidence="1">
    <location>
        <begin position="86"/>
        <end position="104"/>
    </location>
</feature>
<dbReference type="EMBL" id="UINC01018317">
    <property type="protein sequence ID" value="SVA76833.1"/>
    <property type="molecule type" value="Genomic_DNA"/>
</dbReference>
<gene>
    <name evidence="2" type="ORF">METZ01_LOCUS129687</name>
</gene>
<keyword evidence="1" id="KW-0472">Membrane</keyword>
<evidence type="ECO:0000256" key="1">
    <source>
        <dbReference type="SAM" id="Phobius"/>
    </source>
</evidence>
<keyword evidence="1" id="KW-0812">Transmembrane</keyword>
<feature type="transmembrane region" description="Helical" evidence="1">
    <location>
        <begin position="46"/>
        <end position="65"/>
    </location>
</feature>
<sequence length="154" mass="17367">MTGWQWFWTLVGFLLLILVLVFLYFFQPFEDLFTLVLNGVTYSNAIFWAALVIGIIGFCTFHWHAYKVHIVQQRSIESMVLTSLRGSTFTAILLSGGATLQAVQNVCTYLLQSGYGFDADFGKRIAATIALVIITGIFCVIFWLLKLIRPVSRA</sequence>
<evidence type="ECO:0000313" key="2">
    <source>
        <dbReference type="EMBL" id="SVA76833.1"/>
    </source>
</evidence>
<protein>
    <submittedName>
        <fullName evidence="2">Uncharacterized protein</fullName>
    </submittedName>
</protein>
<keyword evidence="1" id="KW-1133">Transmembrane helix</keyword>
<feature type="transmembrane region" description="Helical" evidence="1">
    <location>
        <begin position="124"/>
        <end position="145"/>
    </location>
</feature>
<accession>A0A381YJZ5</accession>